<feature type="domain" description="UspA" evidence="2">
    <location>
        <begin position="2"/>
        <end position="134"/>
    </location>
</feature>
<dbReference type="OrthoDB" id="5564966at2"/>
<dbReference type="Proteomes" id="UP000321548">
    <property type="component" value="Unassembled WGS sequence"/>
</dbReference>
<dbReference type="PANTHER" id="PTHR46268">
    <property type="entry name" value="STRESS RESPONSE PROTEIN NHAX"/>
    <property type="match status" value="1"/>
</dbReference>
<dbReference type="EMBL" id="VDUY01000001">
    <property type="protein sequence ID" value="TXL68428.1"/>
    <property type="molecule type" value="Genomic_DNA"/>
</dbReference>
<dbReference type="CDD" id="cd00293">
    <property type="entry name" value="USP-like"/>
    <property type="match status" value="3"/>
</dbReference>
<proteinExistence type="inferred from homology"/>
<dbReference type="Pfam" id="PF00582">
    <property type="entry name" value="Usp"/>
    <property type="match status" value="3"/>
</dbReference>
<feature type="domain" description="UspA" evidence="2">
    <location>
        <begin position="151"/>
        <end position="285"/>
    </location>
</feature>
<dbReference type="InterPro" id="IPR006016">
    <property type="entry name" value="UspA"/>
</dbReference>
<keyword evidence="4" id="KW-1185">Reference proteome</keyword>
<dbReference type="Gene3D" id="3.40.50.620">
    <property type="entry name" value="HUPs"/>
    <property type="match status" value="3"/>
</dbReference>
<dbReference type="RefSeq" id="WP_147702569.1">
    <property type="nucleotide sequence ID" value="NZ_VDUY01000001.1"/>
</dbReference>
<comment type="caution">
    <text evidence="3">The sequence shown here is derived from an EMBL/GenBank/DDBJ whole genome shotgun (WGS) entry which is preliminary data.</text>
</comment>
<dbReference type="SUPFAM" id="SSF52402">
    <property type="entry name" value="Adenine nucleotide alpha hydrolases-like"/>
    <property type="match status" value="3"/>
</dbReference>
<dbReference type="PRINTS" id="PR01438">
    <property type="entry name" value="UNVRSLSTRESS"/>
</dbReference>
<evidence type="ECO:0000256" key="1">
    <source>
        <dbReference type="ARBA" id="ARBA00008791"/>
    </source>
</evidence>
<dbReference type="AlphaFoldDB" id="A0A5C8P536"/>
<sequence>MRITCGTDFSERGREAAEVAALLAARSGGRLELVHALDTRGAVFGAAHVLQTLEEAARERLDAEIERLRGLGAAVEGAMPDGWPDEALLGEAERHDSTLIVLAATGSRDGAGVSVGKTCERTLSRTRLPMLVVRDPAPLLAWLRGERALQILVAFDFSTQAGSALTFAARLARLGNCRIVAAFTDDPKREARRMGLSDTPDEAQARLQEALANRVAELEPELPADVVVSAHLGDPAARLAHLAERENADLVIAGTQQRGPLLRLIAGSVSLQLLRDAATNLIVVPTTDAAAAALAATPHEVRRVLVATDLSETGNRAVAHALALAPAGAEVRIIHVMSPNQMLEGAYGRPSYRQFEAEHAAERANRQQALEGLVPRDAQAGSRTVVCEVVEHDLPAKAIAEQAEHYDADLVCVGTLGRSGLSAALLGSTAQDVLKQLRRPLLLVPPAER</sequence>
<protein>
    <submittedName>
        <fullName evidence="3">Universal stress protein</fullName>
    </submittedName>
</protein>
<gene>
    <name evidence="3" type="ORF">FHP08_01720</name>
</gene>
<evidence type="ECO:0000313" key="3">
    <source>
        <dbReference type="EMBL" id="TXL68428.1"/>
    </source>
</evidence>
<evidence type="ECO:0000259" key="2">
    <source>
        <dbReference type="Pfam" id="PF00582"/>
    </source>
</evidence>
<feature type="domain" description="UspA" evidence="2">
    <location>
        <begin position="301"/>
        <end position="445"/>
    </location>
</feature>
<name>A0A5C8P536_9BURK</name>
<accession>A0A5C8P536</accession>
<dbReference type="InterPro" id="IPR006015">
    <property type="entry name" value="Universal_stress_UspA"/>
</dbReference>
<dbReference type="PANTHER" id="PTHR46268:SF6">
    <property type="entry name" value="UNIVERSAL STRESS PROTEIN UP12"/>
    <property type="match status" value="1"/>
</dbReference>
<comment type="similarity">
    <text evidence="1">Belongs to the universal stress protein A family.</text>
</comment>
<organism evidence="3 4">
    <name type="scientific">Zeimonas arvi</name>
    <dbReference type="NCBI Taxonomy" id="2498847"/>
    <lineage>
        <taxon>Bacteria</taxon>
        <taxon>Pseudomonadati</taxon>
        <taxon>Pseudomonadota</taxon>
        <taxon>Betaproteobacteria</taxon>
        <taxon>Burkholderiales</taxon>
        <taxon>Burkholderiaceae</taxon>
        <taxon>Zeimonas</taxon>
    </lineage>
</organism>
<dbReference type="InterPro" id="IPR014729">
    <property type="entry name" value="Rossmann-like_a/b/a_fold"/>
</dbReference>
<reference evidence="3 4" key="1">
    <citation type="submission" date="2019-06" db="EMBL/GenBank/DDBJ databases">
        <title>Quisquiliibacterium sp. nov., isolated from a maize field.</title>
        <authorList>
            <person name="Lin S.-Y."/>
            <person name="Tsai C.-F."/>
            <person name="Young C.-C."/>
        </authorList>
    </citation>
    <scope>NUCLEOTIDE SEQUENCE [LARGE SCALE GENOMIC DNA]</scope>
    <source>
        <strain evidence="3 4">CC-CFT501</strain>
    </source>
</reference>
<evidence type="ECO:0000313" key="4">
    <source>
        <dbReference type="Proteomes" id="UP000321548"/>
    </source>
</evidence>